<name>A0A397V047_9GLOM</name>
<dbReference type="Proteomes" id="UP000266673">
    <property type="component" value="Unassembled WGS sequence"/>
</dbReference>
<protein>
    <submittedName>
        <fullName evidence="2">Uncharacterized protein</fullName>
    </submittedName>
</protein>
<accession>A0A397V047</accession>
<dbReference type="AlphaFoldDB" id="A0A397V047"/>
<organism evidence="2 3">
    <name type="scientific">Gigaspora rosea</name>
    <dbReference type="NCBI Taxonomy" id="44941"/>
    <lineage>
        <taxon>Eukaryota</taxon>
        <taxon>Fungi</taxon>
        <taxon>Fungi incertae sedis</taxon>
        <taxon>Mucoromycota</taxon>
        <taxon>Glomeromycotina</taxon>
        <taxon>Glomeromycetes</taxon>
        <taxon>Diversisporales</taxon>
        <taxon>Gigasporaceae</taxon>
        <taxon>Gigaspora</taxon>
    </lineage>
</organism>
<evidence type="ECO:0000313" key="2">
    <source>
        <dbReference type="EMBL" id="RIB14399.1"/>
    </source>
</evidence>
<reference evidence="2 3" key="1">
    <citation type="submission" date="2018-06" db="EMBL/GenBank/DDBJ databases">
        <title>Comparative genomics reveals the genomic features of Rhizophagus irregularis, R. cerebriforme, R. diaphanum and Gigaspora rosea, and their symbiotic lifestyle signature.</title>
        <authorList>
            <person name="Morin E."/>
            <person name="San Clemente H."/>
            <person name="Chen E.C.H."/>
            <person name="De La Providencia I."/>
            <person name="Hainaut M."/>
            <person name="Kuo A."/>
            <person name="Kohler A."/>
            <person name="Murat C."/>
            <person name="Tang N."/>
            <person name="Roy S."/>
            <person name="Loubradou J."/>
            <person name="Henrissat B."/>
            <person name="Grigoriev I.V."/>
            <person name="Corradi N."/>
            <person name="Roux C."/>
            <person name="Martin F.M."/>
        </authorList>
    </citation>
    <scope>NUCLEOTIDE SEQUENCE [LARGE SCALE GENOMIC DNA]</scope>
    <source>
        <strain evidence="2 3">DAOM 194757</strain>
    </source>
</reference>
<feature type="region of interest" description="Disordered" evidence="1">
    <location>
        <begin position="112"/>
        <end position="133"/>
    </location>
</feature>
<gene>
    <name evidence="2" type="ORF">C2G38_2195240</name>
</gene>
<keyword evidence="3" id="KW-1185">Reference proteome</keyword>
<proteinExistence type="predicted"/>
<comment type="caution">
    <text evidence="2">The sequence shown here is derived from an EMBL/GenBank/DDBJ whole genome shotgun (WGS) entry which is preliminary data.</text>
</comment>
<sequence length="133" mass="14587">MSCQINVMLKYEISRKEDVENMVCRGKILSTKSAIGETFCQGYGVSKMNWQVTNFRGIIPESLPLALVKAKGPEQLKPVWQVPSGEVAELLTVLGKRILAVTNRKTGWARASIAKGAHQPGRQSRTGGKGYVL</sequence>
<dbReference type="EMBL" id="QKWP01000834">
    <property type="protein sequence ID" value="RIB14399.1"/>
    <property type="molecule type" value="Genomic_DNA"/>
</dbReference>
<evidence type="ECO:0000313" key="3">
    <source>
        <dbReference type="Proteomes" id="UP000266673"/>
    </source>
</evidence>
<evidence type="ECO:0000256" key="1">
    <source>
        <dbReference type="SAM" id="MobiDB-lite"/>
    </source>
</evidence>